<evidence type="ECO:0000256" key="1">
    <source>
        <dbReference type="SAM" id="MobiDB-lite"/>
    </source>
</evidence>
<comment type="caution">
    <text evidence="2">The sequence shown here is derived from an EMBL/GenBank/DDBJ whole genome shotgun (WGS) entry which is preliminary data.</text>
</comment>
<dbReference type="Proteomes" id="UP001336250">
    <property type="component" value="Unassembled WGS sequence"/>
</dbReference>
<feature type="compositionally biased region" description="Polar residues" evidence="1">
    <location>
        <begin position="1"/>
        <end position="13"/>
    </location>
</feature>
<proteinExistence type="predicted"/>
<protein>
    <recommendedName>
        <fullName evidence="4">Flagellar hook-length control protein FliK</fullName>
    </recommendedName>
</protein>
<reference evidence="2 3" key="1">
    <citation type="submission" date="2024-02" db="EMBL/GenBank/DDBJ databases">
        <title>Genome sequence of Aquincola sp. MAHUQ-54.</title>
        <authorList>
            <person name="Huq M.A."/>
        </authorList>
    </citation>
    <scope>NUCLEOTIDE SEQUENCE [LARGE SCALE GENOMIC DNA]</scope>
    <source>
        <strain evidence="2 3">MAHUQ-54</strain>
    </source>
</reference>
<feature type="region of interest" description="Disordered" evidence="1">
    <location>
        <begin position="1"/>
        <end position="42"/>
    </location>
</feature>
<evidence type="ECO:0000313" key="2">
    <source>
        <dbReference type="EMBL" id="MEF7613065.1"/>
    </source>
</evidence>
<accession>A0AAW9Q772</accession>
<organism evidence="2 3">
    <name type="scientific">Aquincola agrisoli</name>
    <dbReference type="NCBI Taxonomy" id="3119538"/>
    <lineage>
        <taxon>Bacteria</taxon>
        <taxon>Pseudomonadati</taxon>
        <taxon>Pseudomonadota</taxon>
        <taxon>Betaproteobacteria</taxon>
        <taxon>Burkholderiales</taxon>
        <taxon>Sphaerotilaceae</taxon>
        <taxon>Aquincola</taxon>
    </lineage>
</organism>
<dbReference type="EMBL" id="JAZIBG010000012">
    <property type="protein sequence ID" value="MEF7613065.1"/>
    <property type="molecule type" value="Genomic_DNA"/>
</dbReference>
<dbReference type="AlphaFoldDB" id="A0AAW9Q772"/>
<feature type="compositionally biased region" description="Low complexity" evidence="1">
    <location>
        <begin position="56"/>
        <end position="91"/>
    </location>
</feature>
<evidence type="ECO:0008006" key="4">
    <source>
        <dbReference type="Google" id="ProtNLM"/>
    </source>
</evidence>
<feature type="non-terminal residue" evidence="2">
    <location>
        <position position="142"/>
    </location>
</feature>
<sequence>MLNATSLSSSPSPLQGARTPQAGGGSNGAPTAADEAPDAFARQLAQAQAAKALAAQRAQSAREAQQALDARPAEAPKAAEPAQAAAETAEASGSEHRTEEDDAAADPAAPEAAWLAQLLPGGAERLARARAAGAGPADGARR</sequence>
<name>A0AAW9Q772_9BURK</name>
<gene>
    <name evidence="2" type="ORF">V4F39_04015</name>
</gene>
<feature type="region of interest" description="Disordered" evidence="1">
    <location>
        <begin position="56"/>
        <end position="117"/>
    </location>
</feature>
<evidence type="ECO:0000313" key="3">
    <source>
        <dbReference type="Proteomes" id="UP001336250"/>
    </source>
</evidence>
<keyword evidence="3" id="KW-1185">Reference proteome</keyword>
<feature type="compositionally biased region" description="Low complexity" evidence="1">
    <location>
        <begin position="105"/>
        <end position="117"/>
    </location>
</feature>